<dbReference type="GO" id="GO:0004222">
    <property type="term" value="F:metalloendopeptidase activity"/>
    <property type="evidence" value="ECO:0007669"/>
    <property type="project" value="InterPro"/>
</dbReference>
<evidence type="ECO:0000256" key="5">
    <source>
        <dbReference type="ARBA" id="ARBA00022525"/>
    </source>
</evidence>
<evidence type="ECO:0000259" key="18">
    <source>
        <dbReference type="PROSITE" id="PS51109"/>
    </source>
</evidence>
<keyword evidence="12 17" id="KW-1133">Transmembrane helix</keyword>
<evidence type="ECO:0000256" key="1">
    <source>
        <dbReference type="ARBA" id="ARBA00001947"/>
    </source>
</evidence>
<dbReference type="Gene3D" id="2.20.230.10">
    <property type="entry name" value="Resuscitation-promoting factor rpfb"/>
    <property type="match status" value="1"/>
</dbReference>
<evidence type="ECO:0000256" key="16">
    <source>
        <dbReference type="SAM" id="MobiDB-lite"/>
    </source>
</evidence>
<keyword evidence="10" id="KW-0378">Hydrolase</keyword>
<evidence type="ECO:0000256" key="14">
    <source>
        <dbReference type="ARBA" id="ARBA00023088"/>
    </source>
</evidence>
<keyword evidence="5" id="KW-0964">Secreted</keyword>
<keyword evidence="4" id="KW-0134">Cell wall</keyword>
<keyword evidence="8" id="KW-0479">Metal-binding</keyword>
<accession>A0A7X1RKY2</accession>
<dbReference type="InterPro" id="IPR011505">
    <property type="entry name" value="Peptidase_M26_C_dom"/>
</dbReference>
<dbReference type="InterPro" id="IPR019931">
    <property type="entry name" value="LPXTG_anchor"/>
</dbReference>
<feature type="compositionally biased region" description="Basic and acidic residues" evidence="16">
    <location>
        <begin position="488"/>
        <end position="497"/>
    </location>
</feature>
<dbReference type="Pfam" id="PF00746">
    <property type="entry name" value="Gram_pos_anchor"/>
    <property type="match status" value="1"/>
</dbReference>
<dbReference type="Pfam" id="PF07580">
    <property type="entry name" value="Peptidase_M26_C"/>
    <property type="match status" value="1"/>
</dbReference>
<comment type="caution">
    <text evidence="19">The sequence shown here is derived from an EMBL/GenBank/DDBJ whole genome shotgun (WGS) entry which is preliminary data.</text>
</comment>
<feature type="domain" description="G5" evidence="18">
    <location>
        <begin position="537"/>
        <end position="618"/>
    </location>
</feature>
<dbReference type="PROSITE" id="PS51109">
    <property type="entry name" value="G5"/>
    <property type="match status" value="1"/>
</dbReference>
<keyword evidence="15 17" id="KW-0472">Membrane</keyword>
<dbReference type="GO" id="GO:0005576">
    <property type="term" value="C:extracellular region"/>
    <property type="evidence" value="ECO:0007669"/>
    <property type="project" value="InterPro"/>
</dbReference>
<feature type="compositionally biased region" description="Basic and acidic residues" evidence="16">
    <location>
        <begin position="278"/>
        <end position="287"/>
    </location>
</feature>
<evidence type="ECO:0000256" key="17">
    <source>
        <dbReference type="SAM" id="Phobius"/>
    </source>
</evidence>
<evidence type="ECO:0000256" key="11">
    <source>
        <dbReference type="ARBA" id="ARBA00022833"/>
    </source>
</evidence>
<dbReference type="InterPro" id="IPR011098">
    <property type="entry name" value="G5_dom"/>
</dbReference>
<evidence type="ECO:0000256" key="12">
    <source>
        <dbReference type="ARBA" id="ARBA00022989"/>
    </source>
</evidence>
<dbReference type="RefSeq" id="WP_153224969.1">
    <property type="nucleotide sequence ID" value="NZ_WIJK01000007.1"/>
</dbReference>
<keyword evidence="7 17" id="KW-0812">Transmembrane</keyword>
<dbReference type="EMBL" id="WIJK01000007">
    <property type="protein sequence ID" value="MQQ52024.1"/>
    <property type="molecule type" value="Genomic_DNA"/>
</dbReference>
<evidence type="ECO:0000256" key="9">
    <source>
        <dbReference type="ARBA" id="ARBA00022729"/>
    </source>
</evidence>
<keyword evidence="6" id="KW-0645">Protease</keyword>
<comment type="similarity">
    <text evidence="3">Belongs to the peptidase M26 family.</text>
</comment>
<name>A0A7X1RKY2_STRMT</name>
<proteinExistence type="inferred from homology"/>
<evidence type="ECO:0000256" key="6">
    <source>
        <dbReference type="ARBA" id="ARBA00022670"/>
    </source>
</evidence>
<evidence type="ECO:0000256" key="13">
    <source>
        <dbReference type="ARBA" id="ARBA00023049"/>
    </source>
</evidence>
<dbReference type="NCBIfam" id="NF043031">
    <property type="entry name" value="SIALI-17"/>
    <property type="match status" value="5"/>
</dbReference>
<gene>
    <name evidence="19" type="ORF">GEZ89_03405</name>
</gene>
<keyword evidence="13" id="KW-0482">Metalloprotease</keyword>
<comment type="cofactor">
    <cofactor evidence="1">
        <name>Zn(2+)</name>
        <dbReference type="ChEBI" id="CHEBI:29105"/>
    </cofactor>
</comment>
<dbReference type="PANTHER" id="PTHR48193:SF2">
    <property type="entry name" value="ZINC METALLOPROTEASE ZMPB"/>
    <property type="match status" value="1"/>
</dbReference>
<keyword evidence="11" id="KW-0862">Zinc</keyword>
<dbReference type="SMART" id="SM01208">
    <property type="entry name" value="G5"/>
    <property type="match status" value="1"/>
</dbReference>
<dbReference type="InterPro" id="IPR053094">
    <property type="entry name" value="Zinc_metalloprotease_ZmpB"/>
</dbReference>
<feature type="region of interest" description="Disordered" evidence="16">
    <location>
        <begin position="235"/>
        <end position="295"/>
    </location>
</feature>
<evidence type="ECO:0000256" key="4">
    <source>
        <dbReference type="ARBA" id="ARBA00022512"/>
    </source>
</evidence>
<dbReference type="Proteomes" id="UP000467560">
    <property type="component" value="Unassembled WGS sequence"/>
</dbReference>
<dbReference type="GO" id="GO:0008270">
    <property type="term" value="F:zinc ion binding"/>
    <property type="evidence" value="ECO:0007669"/>
    <property type="project" value="InterPro"/>
</dbReference>
<keyword evidence="14" id="KW-0572">Peptidoglycan-anchor</keyword>
<feature type="compositionally biased region" description="Basic and acidic residues" evidence="16">
    <location>
        <begin position="240"/>
        <end position="249"/>
    </location>
</feature>
<reference evidence="19 20" key="1">
    <citation type="submission" date="2019-10" db="EMBL/GenBank/DDBJ databases">
        <title>Streptococcus mitis of the oral and urogenital tracts.</title>
        <authorList>
            <person name="Price T."/>
            <person name="Mores C.R."/>
            <person name="Putonti C."/>
            <person name="Wolfe A.J."/>
        </authorList>
    </citation>
    <scope>NUCLEOTIDE SEQUENCE [LARGE SCALE GENOMIC DNA]</scope>
    <source>
        <strain evidence="19 20">SM16</strain>
    </source>
</reference>
<evidence type="ECO:0000256" key="3">
    <source>
        <dbReference type="ARBA" id="ARBA00005425"/>
    </source>
</evidence>
<keyword evidence="9" id="KW-0732">Signal</keyword>
<evidence type="ECO:0000256" key="8">
    <source>
        <dbReference type="ARBA" id="ARBA00022723"/>
    </source>
</evidence>
<evidence type="ECO:0000256" key="15">
    <source>
        <dbReference type="ARBA" id="ARBA00023136"/>
    </source>
</evidence>
<organism evidence="19 20">
    <name type="scientific">Streptococcus mitis</name>
    <dbReference type="NCBI Taxonomy" id="28037"/>
    <lineage>
        <taxon>Bacteria</taxon>
        <taxon>Bacillati</taxon>
        <taxon>Bacillota</taxon>
        <taxon>Bacilli</taxon>
        <taxon>Lactobacillales</taxon>
        <taxon>Streptococcaceae</taxon>
        <taxon>Streptococcus</taxon>
        <taxon>Streptococcus mitis group</taxon>
    </lineage>
</organism>
<protein>
    <submittedName>
        <fullName evidence="19">LPXTG cell wall anchor domain-containing protein</fullName>
    </submittedName>
</protein>
<sequence length="1972" mass="219605">MSLFKKERFSIRKICGIVGSFLLGSILVAPSVIHASTYHYIEKSALTKEEQRKIQAGIPTDNEVIYALIYQQEALPATGSSTSVLTALGLLAVGSLVLLVHKKKKVSSLFLVTTIGMISLSSMQALDISNPLKAPSNEGIVQIAGYRYIGYLPLDDDAISEIQHKNEGTKNVPVSEIQSIPNEAPKAEKPEHTAPVGGNLVEPEVHEKPEYTAPVGTVPDMAPKAEKRAYTEPVGMAPDEAPKSEKPEYTKPVGTVPDEAPKAEKPEYTQPVGTVPDEAPKADKPEYTEPVGTVPDEAPKAEKLEYTAPVGGNLVEPEVQPALPEAVVTDKGEPEVQPALPEAVVTEKGEPEVQPTLPEAVVTDKGEPEVQPALPEAVVTDKGEPEVQPTLPEAVVTDKGEPEVQPALPEAVVTDKGEPEVQPALPEAVVTDKGEPEVQPTLPEAVVTDKGEPEVQPALPEAVVTDKGEPEVHEKPAYTEPVGTVPEEAPKSEKSEYTESVGTTGVDETGNLIDPPVIEISEYTDPLATVPDVAPEREELPALHTDIRTETIPKTITEESDSSKFIGDDSIKQVGEDGERQIVTSYEELHGKKISDPVETVTILKEMKPEILVKGTKEKPKEKTAPVLTLTTVSKDVLAKSATINYNLENQDNATITRIVAIIKEGGKIVKTLDLKTDNLSQVLENLDYYKDYTISTTMTYDVGKGAEVSTLEDKPLRLDLKKVELKDIANTSLVQVNESGVESDSNHLTSLPSNVNNYYLKVTSRENKVTRLAIDKIEEVIEEGKQLYKITAKAPDLVQRDKDGKLRDTYTYYLEKPRATEDKVYYNFHDLAKDMQANPTGEFKLGADLNAVNVKPAGKAYVMAKFRGTLSSVENHQYTIHNLERPLFNEAEGATLKNFNLGNVNINMPWADKVAPIGNMFKKSTLENIKVVGSVTGNNDVTGAVNKLDEANMRNVAFIGKINSLGDKGWWSGGLVSESWISNVDKAYVDAKISANKSKYGGLIGKLDHGIDSMTVGKKGFLRNAVIKGTMNLIQHGESGGVIHNNFNWGVIEDVVTMLKVNNGEIVYGSPALNDNDQYFGLDNIKRVNYVNGVASGLSSYKHSNRITGISQAEADAKIANMGITANTFAIQDPVVNKLNRIVDRDSEYKAIQDYQETRNLAYRNLEKLQPFYNKEWIVNQGNKLTDDSNLVKKTVLSVIGMKAGQFVTDLSSVDKIMIHYADGTKEEFGVSAVSDSKVKQVKEYNVDGLGVVYTPNMVYKNRDSLITKVKEKLSSVALDSAEVKAITNNPSSLYLEESFAEVRETLDKLVKSLLENEDHQLNSDEVAEKALLKKVEDNKAKIILALTYLNRYYGIDYDGLNFKHLMMFKPDFYGKTPSILDFLIRIGSAEKNLKGDRSLEAYSEVIGGTIGKGELNGLLGYNMRLFTKYTDLNDWFIHAAKNVYVSEPETTTEDFKDKRHRIYDGLNNDVHSRMILPLLNLKKAHIFVISTYNTLAFSSFEKYGKNTEEERNAFKEEINKVAKAQQRYLDFWSRLALPKVRNQLLKSQNSVPTPVWDNQNYSGIKNASRRGYGSDGKVATPIRELFGPTDRWHQVNGAMGAMAKIYERPWKDDQVYFMVTDMISQFGISAFTHETTHINDRMAYYGGDWHREGTDLEAFAQGMLQTPDKSTPNSEYKALGINMAYERKNDGEQYYNYDPAKLDSRDKIDSYMKNYNESMMMLDYLEATAVIKQKLSDNSKWFKKMDKEWRTNADRNRLIGEPHQWDKLRDLTEEEKKLPIDSIDKLVDNNFVTLHGMPNNGRFRTEGFDSAYQTVNMMAGIFGGNTSRSTVGSISFKHNTFRMWGYYGYENGFIPYVSNKLKGDANRENKGLLGDDFIIKKVSNNQFQNLEEWKKHWYHEVYAKAQKGFVEIEVDGSKISTYAQLQNLFNTAVEKDLKEGGFKHTEGLKWKVYKKLLQNTDGFLNPLFKI</sequence>
<dbReference type="PANTHER" id="PTHR48193">
    <property type="entry name" value="ZINC METALLOPROTEASE ZMPB-RELATED"/>
    <property type="match status" value="1"/>
</dbReference>
<feature type="compositionally biased region" description="Basic and acidic residues" evidence="16">
    <location>
        <begin position="465"/>
        <end position="477"/>
    </location>
</feature>
<dbReference type="InterPro" id="IPR008006">
    <property type="entry name" value="Peptidase_M26_N_dom"/>
</dbReference>
<dbReference type="Pfam" id="PF05342">
    <property type="entry name" value="Peptidase_M26_N"/>
    <property type="match status" value="1"/>
</dbReference>
<evidence type="ECO:0000256" key="2">
    <source>
        <dbReference type="ARBA" id="ARBA00004141"/>
    </source>
</evidence>
<evidence type="ECO:0000313" key="19">
    <source>
        <dbReference type="EMBL" id="MQQ52024.1"/>
    </source>
</evidence>
<comment type="subcellular location">
    <subcellularLocation>
        <location evidence="2">Membrane</location>
        <topology evidence="2">Multi-pass membrane protein</topology>
    </subcellularLocation>
</comment>
<feature type="transmembrane region" description="Helical" evidence="17">
    <location>
        <begin position="108"/>
        <end position="126"/>
    </location>
</feature>
<dbReference type="GO" id="GO:0016020">
    <property type="term" value="C:membrane"/>
    <property type="evidence" value="ECO:0007669"/>
    <property type="project" value="UniProtKB-SubCell"/>
</dbReference>
<evidence type="ECO:0000313" key="20">
    <source>
        <dbReference type="Proteomes" id="UP000467560"/>
    </source>
</evidence>
<dbReference type="NCBIfam" id="TIGR01167">
    <property type="entry name" value="LPXTG_anchor"/>
    <property type="match status" value="1"/>
</dbReference>
<dbReference type="Pfam" id="PF07501">
    <property type="entry name" value="G5"/>
    <property type="match status" value="1"/>
</dbReference>
<dbReference type="GO" id="GO:0006508">
    <property type="term" value="P:proteolysis"/>
    <property type="evidence" value="ECO:0007669"/>
    <property type="project" value="UniProtKB-KW"/>
</dbReference>
<feature type="transmembrane region" description="Helical" evidence="17">
    <location>
        <begin position="83"/>
        <end position="101"/>
    </location>
</feature>
<evidence type="ECO:0000256" key="10">
    <source>
        <dbReference type="ARBA" id="ARBA00022801"/>
    </source>
</evidence>
<feature type="region of interest" description="Disordered" evidence="16">
    <location>
        <begin position="465"/>
        <end position="512"/>
    </location>
</feature>
<evidence type="ECO:0000256" key="7">
    <source>
        <dbReference type="ARBA" id="ARBA00022692"/>
    </source>
</evidence>
<dbReference type="InterPro" id="IPR049964">
    <property type="entry name" value="NanA_rpt"/>
</dbReference>